<sequence>MEIKICGITRREDARFAASLGVDAVGFVFYAKSPRYVDGEAARELAAQLPESVAKVGVFVDEPAERVAEIARLVGLTHVQLHGGESPEEVDILKSEGLGVIKALFVNRAPGLDDQRRYHPAAFLVECAGRSRPGGNALAWDWASVKGRVQHRPFILAGGLDPANVESAVRAARPQAVDVSSGVEARPGVKDARKMEEFVNAVRRMEPSAAQGRIFS</sequence>
<keyword evidence="9 10" id="KW-0413">Isomerase</keyword>
<dbReference type="InterPro" id="IPR001240">
    <property type="entry name" value="PRAI_dom"/>
</dbReference>
<evidence type="ECO:0000256" key="7">
    <source>
        <dbReference type="ARBA" id="ARBA00022822"/>
    </source>
</evidence>
<dbReference type="OrthoDB" id="9796196at2"/>
<keyword evidence="13" id="KW-1185">Reference proteome</keyword>
<dbReference type="STRING" id="1121390.SAMN02746041_02765"/>
<evidence type="ECO:0000313" key="13">
    <source>
        <dbReference type="Proteomes" id="UP000192783"/>
    </source>
</evidence>
<dbReference type="NCBIfam" id="NF002298">
    <property type="entry name" value="PRK01222.1-4"/>
    <property type="match status" value="1"/>
</dbReference>
<dbReference type="InterPro" id="IPR013785">
    <property type="entry name" value="Aldolase_TIM"/>
</dbReference>
<dbReference type="InterPro" id="IPR011060">
    <property type="entry name" value="RibuloseP-bd_barrel"/>
</dbReference>
<evidence type="ECO:0000256" key="6">
    <source>
        <dbReference type="ARBA" id="ARBA00022605"/>
    </source>
</evidence>
<dbReference type="GO" id="GO:0004640">
    <property type="term" value="F:phosphoribosylanthranilate isomerase activity"/>
    <property type="evidence" value="ECO:0007669"/>
    <property type="project" value="UniProtKB-UniRule"/>
</dbReference>
<accession>A0A1W1XTC1</accession>
<evidence type="ECO:0000256" key="4">
    <source>
        <dbReference type="ARBA" id="ARBA00012572"/>
    </source>
</evidence>
<comment type="pathway">
    <text evidence="2 10">Amino-acid biosynthesis; L-tryptophan biosynthesis; L-tryptophan from chorismate: step 3/5.</text>
</comment>
<dbReference type="UniPathway" id="UPA00035">
    <property type="reaction ID" value="UER00042"/>
</dbReference>
<evidence type="ECO:0000256" key="2">
    <source>
        <dbReference type="ARBA" id="ARBA00004664"/>
    </source>
</evidence>
<dbReference type="PANTHER" id="PTHR42894:SF1">
    <property type="entry name" value="N-(5'-PHOSPHORIBOSYL)ANTHRANILATE ISOMERASE"/>
    <property type="match status" value="1"/>
</dbReference>
<feature type="domain" description="N-(5'phosphoribosyl) anthranilate isomerase (PRAI)" evidence="11">
    <location>
        <begin position="3"/>
        <end position="200"/>
    </location>
</feature>
<dbReference type="SUPFAM" id="SSF51366">
    <property type="entry name" value="Ribulose-phoshate binding barrel"/>
    <property type="match status" value="1"/>
</dbReference>
<name>A0A1W1XTC1_9BACT</name>
<evidence type="ECO:0000256" key="10">
    <source>
        <dbReference type="HAMAP-Rule" id="MF_00135"/>
    </source>
</evidence>
<dbReference type="EMBL" id="FWXF01000018">
    <property type="protein sequence ID" value="SMC26778.1"/>
    <property type="molecule type" value="Genomic_DNA"/>
</dbReference>
<dbReference type="CDD" id="cd00405">
    <property type="entry name" value="PRAI"/>
    <property type="match status" value="1"/>
</dbReference>
<evidence type="ECO:0000256" key="9">
    <source>
        <dbReference type="ARBA" id="ARBA00023235"/>
    </source>
</evidence>
<proteinExistence type="inferred from homology"/>
<dbReference type="InterPro" id="IPR044643">
    <property type="entry name" value="TrpF_fam"/>
</dbReference>
<evidence type="ECO:0000256" key="8">
    <source>
        <dbReference type="ARBA" id="ARBA00023141"/>
    </source>
</evidence>
<dbReference type="AlphaFoldDB" id="A0A1W1XTC1"/>
<dbReference type="Gene3D" id="3.20.20.70">
    <property type="entry name" value="Aldolase class I"/>
    <property type="match status" value="1"/>
</dbReference>
<reference evidence="12 13" key="1">
    <citation type="submission" date="2017-04" db="EMBL/GenBank/DDBJ databases">
        <authorList>
            <person name="Afonso C.L."/>
            <person name="Miller P.J."/>
            <person name="Scott M.A."/>
            <person name="Spackman E."/>
            <person name="Goraichik I."/>
            <person name="Dimitrov K.M."/>
            <person name="Suarez D.L."/>
            <person name="Swayne D.E."/>
        </authorList>
    </citation>
    <scope>NUCLEOTIDE SEQUENCE [LARGE SCALE GENOMIC DNA]</scope>
    <source>
        <strain evidence="12 13">DSM 13146</strain>
    </source>
</reference>
<dbReference type="HAMAP" id="MF_00135">
    <property type="entry name" value="PRAI"/>
    <property type="match status" value="1"/>
</dbReference>
<keyword evidence="8 10" id="KW-0057">Aromatic amino acid biosynthesis</keyword>
<evidence type="ECO:0000313" key="12">
    <source>
        <dbReference type="EMBL" id="SMC26778.1"/>
    </source>
</evidence>
<evidence type="ECO:0000256" key="1">
    <source>
        <dbReference type="ARBA" id="ARBA00001164"/>
    </source>
</evidence>
<dbReference type="EC" id="5.3.1.24" evidence="4 10"/>
<gene>
    <name evidence="10" type="primary">trpF</name>
    <name evidence="12" type="ORF">SAMN02746041_02765</name>
</gene>
<dbReference type="Proteomes" id="UP000192783">
    <property type="component" value="Unassembled WGS sequence"/>
</dbReference>
<comment type="catalytic activity">
    <reaction evidence="1 10">
        <text>N-(5-phospho-beta-D-ribosyl)anthranilate = 1-(2-carboxyphenylamino)-1-deoxy-D-ribulose 5-phosphate</text>
        <dbReference type="Rhea" id="RHEA:21540"/>
        <dbReference type="ChEBI" id="CHEBI:18277"/>
        <dbReference type="ChEBI" id="CHEBI:58613"/>
        <dbReference type="EC" id="5.3.1.24"/>
    </reaction>
</comment>
<dbReference type="RefSeq" id="WP_084058688.1">
    <property type="nucleotide sequence ID" value="NZ_FWXF01000018.1"/>
</dbReference>
<dbReference type="GO" id="GO:0000162">
    <property type="term" value="P:L-tryptophan biosynthetic process"/>
    <property type="evidence" value="ECO:0007669"/>
    <property type="project" value="UniProtKB-UniRule"/>
</dbReference>
<evidence type="ECO:0000256" key="5">
    <source>
        <dbReference type="ARBA" id="ARBA00022272"/>
    </source>
</evidence>
<keyword evidence="7 10" id="KW-0822">Tryptophan biosynthesis</keyword>
<evidence type="ECO:0000256" key="3">
    <source>
        <dbReference type="ARBA" id="ARBA00007571"/>
    </source>
</evidence>
<organism evidence="12 13">
    <name type="scientific">Desulfacinum hydrothermale DSM 13146</name>
    <dbReference type="NCBI Taxonomy" id="1121390"/>
    <lineage>
        <taxon>Bacteria</taxon>
        <taxon>Pseudomonadati</taxon>
        <taxon>Thermodesulfobacteriota</taxon>
        <taxon>Syntrophobacteria</taxon>
        <taxon>Syntrophobacterales</taxon>
        <taxon>Syntrophobacteraceae</taxon>
        <taxon>Desulfacinum</taxon>
    </lineage>
</organism>
<evidence type="ECO:0000259" key="11">
    <source>
        <dbReference type="Pfam" id="PF00697"/>
    </source>
</evidence>
<dbReference type="PANTHER" id="PTHR42894">
    <property type="entry name" value="N-(5'-PHOSPHORIBOSYL)ANTHRANILATE ISOMERASE"/>
    <property type="match status" value="1"/>
</dbReference>
<protein>
    <recommendedName>
        <fullName evidence="5 10">N-(5'-phosphoribosyl)anthranilate isomerase</fullName>
        <shortName evidence="10">PRAI</shortName>
        <ecNumber evidence="4 10">5.3.1.24</ecNumber>
    </recommendedName>
</protein>
<dbReference type="FunFam" id="3.20.20.70:FF:000075">
    <property type="entry name" value="Tryptophan biosynthesis protein TRP1"/>
    <property type="match status" value="1"/>
</dbReference>
<keyword evidence="6 10" id="KW-0028">Amino-acid biosynthesis</keyword>
<dbReference type="Pfam" id="PF00697">
    <property type="entry name" value="PRAI"/>
    <property type="match status" value="1"/>
</dbReference>
<comment type="similarity">
    <text evidence="3 10">Belongs to the TrpF family.</text>
</comment>